<protein>
    <submittedName>
        <fullName evidence="2">Uncharacterized protein</fullName>
    </submittedName>
</protein>
<dbReference type="PANTHER" id="PTHR31025">
    <property type="entry name" value="SI:CH211-196P9.1-RELATED"/>
    <property type="match status" value="1"/>
</dbReference>
<dbReference type="Ensembl" id="ENSSPAT00000016670.1">
    <property type="protein sequence ID" value="ENSSPAP00000016409.1"/>
    <property type="gene ID" value="ENSSPAG00000012372.1"/>
</dbReference>
<accession>A0A3B5AEV1</accession>
<dbReference type="GeneTree" id="ENSGT01030000235100"/>
<feature type="region of interest" description="Disordered" evidence="1">
    <location>
        <begin position="1"/>
        <end position="31"/>
    </location>
</feature>
<dbReference type="PANTHER" id="PTHR31025:SF27">
    <property type="entry name" value="SI:CH211-193K19.2-RELATED"/>
    <property type="match status" value="1"/>
</dbReference>
<dbReference type="AlphaFoldDB" id="A0A3B5AEV1"/>
<feature type="compositionally biased region" description="Basic and acidic residues" evidence="1">
    <location>
        <begin position="1"/>
        <end position="11"/>
    </location>
</feature>
<reference evidence="2" key="1">
    <citation type="submission" date="2023-09" db="UniProtKB">
        <authorList>
            <consortium name="Ensembl"/>
        </authorList>
    </citation>
    <scope>IDENTIFICATION</scope>
</reference>
<proteinExistence type="predicted"/>
<sequence length="123" mass="14063">MFFPTRTDRGLSVRKSRTQRHVAGTDETNERSTEETTVGIYVVKTDCNSKPDDIGMVIKGQVVLQELENFPLAVAMLFDLIYTVNLNYPCDLKYTFKVLQKIIIELEGTTLSKKPQVFKNRLC</sequence>
<name>A0A3B5AEV1_9TELE</name>
<evidence type="ECO:0000313" key="2">
    <source>
        <dbReference type="Ensembl" id="ENSSPAP00000016409.1"/>
    </source>
</evidence>
<organism evidence="2">
    <name type="scientific">Stegastes partitus</name>
    <name type="common">bicolor damselfish</name>
    <dbReference type="NCBI Taxonomy" id="144197"/>
    <lineage>
        <taxon>Eukaryota</taxon>
        <taxon>Metazoa</taxon>
        <taxon>Chordata</taxon>
        <taxon>Craniata</taxon>
        <taxon>Vertebrata</taxon>
        <taxon>Euteleostomi</taxon>
        <taxon>Actinopterygii</taxon>
        <taxon>Neopterygii</taxon>
        <taxon>Teleostei</taxon>
        <taxon>Neoteleostei</taxon>
        <taxon>Acanthomorphata</taxon>
        <taxon>Ovalentaria</taxon>
        <taxon>Pomacentridae</taxon>
        <taxon>Stegastes</taxon>
    </lineage>
</organism>
<evidence type="ECO:0000256" key="1">
    <source>
        <dbReference type="SAM" id="MobiDB-lite"/>
    </source>
</evidence>